<dbReference type="PANTHER" id="PTHR30157">
    <property type="entry name" value="FERRIC REDUCTASE, NADPH-DEPENDENT"/>
    <property type="match status" value="1"/>
</dbReference>
<dbReference type="InterPro" id="IPR017927">
    <property type="entry name" value="FAD-bd_FR_type"/>
</dbReference>
<dbReference type="PANTHER" id="PTHR30157:SF0">
    <property type="entry name" value="NADPH-DEPENDENT FERRIC-CHELATE REDUCTASE"/>
    <property type="match status" value="1"/>
</dbReference>
<protein>
    <submittedName>
        <fullName evidence="3">Siderophore-interacting protein</fullName>
    </submittedName>
</protein>
<reference evidence="3 4" key="1">
    <citation type="submission" date="2019-05" db="EMBL/GenBank/DDBJ databases">
        <title>Complete genome sequence of Izhakiella calystegiae KSNA2, an endophyte isolated from beach morning glory (Calystegia soldanella).</title>
        <authorList>
            <person name="Jiang L."/>
            <person name="Jeong J.C."/>
            <person name="Kim C.Y."/>
            <person name="Kim D.H."/>
            <person name="Kim S.W."/>
            <person name="Lee j."/>
        </authorList>
    </citation>
    <scope>NUCLEOTIDE SEQUENCE [LARGE SCALE GENOMIC DNA]</scope>
    <source>
        <strain evidence="3 4">KSNA2</strain>
    </source>
</reference>
<dbReference type="CDD" id="cd06193">
    <property type="entry name" value="siderophore_interacting"/>
    <property type="match status" value="1"/>
</dbReference>
<dbReference type="Proteomes" id="UP000302163">
    <property type="component" value="Chromosome"/>
</dbReference>
<dbReference type="SUPFAM" id="SSF63380">
    <property type="entry name" value="Riboflavin synthase domain-like"/>
    <property type="match status" value="1"/>
</dbReference>
<dbReference type="Gene3D" id="3.40.50.80">
    <property type="entry name" value="Nucleotide-binding domain of ferredoxin-NADP reductase (FNR) module"/>
    <property type="match status" value="1"/>
</dbReference>
<dbReference type="KEGG" id="izh:FEM41_02445"/>
<gene>
    <name evidence="3" type="ORF">FEM41_02445</name>
</gene>
<dbReference type="OrthoDB" id="9814826at2"/>
<comment type="similarity">
    <text evidence="1">Belongs to the SIP oxidoreductase family.</text>
</comment>
<dbReference type="AlphaFoldDB" id="A0A4P8YJM7"/>
<dbReference type="Pfam" id="PF04954">
    <property type="entry name" value="SIP"/>
    <property type="match status" value="1"/>
</dbReference>
<name>A0A4P8YJM7_9ENTR</name>
<dbReference type="InterPro" id="IPR017938">
    <property type="entry name" value="Riboflavin_synthase-like_b-brl"/>
</dbReference>
<proteinExistence type="inferred from homology"/>
<dbReference type="FunFam" id="3.40.50.80:FF:000022">
    <property type="entry name" value="Siderophore-interacting family protein"/>
    <property type="match status" value="1"/>
</dbReference>
<dbReference type="Pfam" id="PF08021">
    <property type="entry name" value="FAD_binding_9"/>
    <property type="match status" value="1"/>
</dbReference>
<sequence>MAEQKNENLPRRVRNELRFRALTVLRSETIAPGFRRVVVGGPELEGFVSQGFDDHIKLFFPTDPATFTAPQATDEGIIWSSDERPPSRDYTPLYDVQRHELALDFFIHDGGVASDWAQRVQPGDTLFAGGPRGSLIVPENYGWQLYVCDETGMPALRRRLEALSRLASGVKVTAIVAIRDPASKAYLAHLSDFDIEWVAADDEQAIARRLETLEIPADDYFLWVTGEGKVVKRLSSRFETPEVDARRLRAVAYWHEKET</sequence>
<dbReference type="Gene3D" id="2.40.30.10">
    <property type="entry name" value="Translation factors"/>
    <property type="match status" value="1"/>
</dbReference>
<feature type="domain" description="FAD-binding FR-type" evidence="2">
    <location>
        <begin position="17"/>
        <end position="138"/>
    </location>
</feature>
<accession>A0A4P8YJM7</accession>
<dbReference type="FunFam" id="2.40.30.10:FF:000055">
    <property type="entry name" value="Siderophore-interacting family protein"/>
    <property type="match status" value="1"/>
</dbReference>
<evidence type="ECO:0000259" key="2">
    <source>
        <dbReference type="PROSITE" id="PS51384"/>
    </source>
</evidence>
<dbReference type="EMBL" id="CP040428">
    <property type="protein sequence ID" value="QCT18582.1"/>
    <property type="molecule type" value="Genomic_DNA"/>
</dbReference>
<dbReference type="InterPro" id="IPR039374">
    <property type="entry name" value="SIP_fam"/>
</dbReference>
<dbReference type="InterPro" id="IPR013113">
    <property type="entry name" value="SIP_FAD-bd"/>
</dbReference>
<dbReference type="PROSITE" id="PS51384">
    <property type="entry name" value="FAD_FR"/>
    <property type="match status" value="1"/>
</dbReference>
<evidence type="ECO:0000313" key="3">
    <source>
        <dbReference type="EMBL" id="QCT18582.1"/>
    </source>
</evidence>
<dbReference type="InterPro" id="IPR039261">
    <property type="entry name" value="FNR_nucleotide-bd"/>
</dbReference>
<organism evidence="3 4">
    <name type="scientific">Jejubacter calystegiae</name>
    <dbReference type="NCBI Taxonomy" id="2579935"/>
    <lineage>
        <taxon>Bacteria</taxon>
        <taxon>Pseudomonadati</taxon>
        <taxon>Pseudomonadota</taxon>
        <taxon>Gammaproteobacteria</taxon>
        <taxon>Enterobacterales</taxon>
        <taxon>Enterobacteriaceae</taxon>
        <taxon>Jejubacter</taxon>
    </lineage>
</organism>
<keyword evidence="4" id="KW-1185">Reference proteome</keyword>
<dbReference type="RefSeq" id="WP_138094105.1">
    <property type="nucleotide sequence ID" value="NZ_CP040428.1"/>
</dbReference>
<dbReference type="GO" id="GO:0016491">
    <property type="term" value="F:oxidoreductase activity"/>
    <property type="evidence" value="ECO:0007669"/>
    <property type="project" value="InterPro"/>
</dbReference>
<dbReference type="InterPro" id="IPR007037">
    <property type="entry name" value="SIP_rossman_dom"/>
</dbReference>
<evidence type="ECO:0000256" key="1">
    <source>
        <dbReference type="ARBA" id="ARBA00035644"/>
    </source>
</evidence>
<evidence type="ECO:0000313" key="4">
    <source>
        <dbReference type="Proteomes" id="UP000302163"/>
    </source>
</evidence>